<protein>
    <submittedName>
        <fullName evidence="2">Uncharacterized protein</fullName>
    </submittedName>
</protein>
<dbReference type="Proteomes" id="UP000229897">
    <property type="component" value="Chromosome"/>
</dbReference>
<feature type="transmembrane region" description="Helical" evidence="1">
    <location>
        <begin position="55"/>
        <end position="81"/>
    </location>
</feature>
<dbReference type="AlphaFoldDB" id="A0A2D2DN38"/>
<keyword evidence="1" id="KW-0472">Membrane</keyword>
<evidence type="ECO:0000313" key="2">
    <source>
        <dbReference type="EMBL" id="ATQ76394.1"/>
    </source>
</evidence>
<name>A0A2D2DN38_9BURK</name>
<gene>
    <name evidence="2" type="ORF">CR152_19065</name>
</gene>
<organism evidence="2 3">
    <name type="scientific">Massilia violaceinigra</name>
    <dbReference type="NCBI Taxonomy" id="2045208"/>
    <lineage>
        <taxon>Bacteria</taxon>
        <taxon>Pseudomonadati</taxon>
        <taxon>Pseudomonadota</taxon>
        <taxon>Betaproteobacteria</taxon>
        <taxon>Burkholderiales</taxon>
        <taxon>Oxalobacteraceae</taxon>
        <taxon>Telluria group</taxon>
        <taxon>Massilia</taxon>
    </lineage>
</organism>
<evidence type="ECO:0000313" key="3">
    <source>
        <dbReference type="Proteomes" id="UP000229897"/>
    </source>
</evidence>
<keyword evidence="3" id="KW-1185">Reference proteome</keyword>
<reference evidence="2" key="1">
    <citation type="submission" date="2017-10" db="EMBL/GenBank/DDBJ databases">
        <title>Massilia psychrophilum sp. nov., a novel purple-pigmented bacterium isolated from Tianshan glacier, Xinjiang Municipality, China.</title>
        <authorList>
            <person name="Wang H."/>
        </authorList>
    </citation>
    <scope>NUCLEOTIDE SEQUENCE [LARGE SCALE GENOMIC DNA]</scope>
    <source>
        <strain evidence="2">B2</strain>
    </source>
</reference>
<evidence type="ECO:0000256" key="1">
    <source>
        <dbReference type="SAM" id="Phobius"/>
    </source>
</evidence>
<dbReference type="EMBL" id="CP024608">
    <property type="protein sequence ID" value="ATQ76394.1"/>
    <property type="molecule type" value="Genomic_DNA"/>
</dbReference>
<dbReference type="RefSeq" id="WP_099877199.1">
    <property type="nucleotide sequence ID" value="NZ_CP024608.1"/>
</dbReference>
<sequence>MPTFFVLLFSMQFLVLAQRQTGGGRVRSSLRALGLAGLGAGFALSAHVNGVERGAAVWVASLMAAGLMAPLVAIQTARLLAAMQSSRMWMFAMIGQRLQATAK</sequence>
<keyword evidence="1" id="KW-1133">Transmembrane helix</keyword>
<accession>A0A2D2DN38</accession>
<keyword evidence="1" id="KW-0812">Transmembrane</keyword>
<proteinExistence type="predicted"/>
<dbReference type="KEGG" id="mass:CR152_19065"/>